<dbReference type="RefSeq" id="WP_106255066.1">
    <property type="nucleotide sequence ID" value="NZ_CAWNSW010000080.1"/>
</dbReference>
<dbReference type="Pfam" id="PF00145">
    <property type="entry name" value="DNA_methylase"/>
    <property type="match status" value="1"/>
</dbReference>
<dbReference type="Gene3D" id="1.10.1670.10">
    <property type="entry name" value="Helix-hairpin-Helix base-excision DNA repair enzymes (C-terminal)"/>
    <property type="match status" value="1"/>
</dbReference>
<dbReference type="PANTHER" id="PTHR10629">
    <property type="entry name" value="CYTOSINE-SPECIFIC METHYLTRANSFERASE"/>
    <property type="match status" value="1"/>
</dbReference>
<dbReference type="InterPro" id="IPR050390">
    <property type="entry name" value="C5-Methyltransferase"/>
</dbReference>
<dbReference type="OrthoDB" id="9813719at2"/>
<sequence>MSKPAVPFSTGENVTLAPHYRSCDLEQLRAYAQKAQKAKKPLAIDLFCGAGGLSLGLQEAGFNVILGVDSYQQAAETHKAHFGGVSLCEDLSKPEVIDAIGEALKGIAIALVAGGPPCQPFSQAGKSKIRHLVQEGARHQDDERRELWQSFVAVVERIKPQAVLVENVPDMALGDDAIVLRQLVAALEALNYDVHTRILAAWQYDIPQFRQRLFLVGVRSGTAFKFPEPVRDTKPKLRDAIADLPVVEAGAKKLVIPYQEPEKLSRFQKWCRRGVAAEEQNKLYDHIVRAVREDDLEAFRLMDHQTRYSDLPEALKRYRDDIFDDKYKRLGWDEPSRSITAHLARDGYWYIHPEQHRCLTIREAARIQSFPDWYRFCGHPSHAYRQIGGAVPPLLGKYLGKAILEATSSYDSSTRYVSTAALSTTLKHWLEQEPEQNLVAPWRRSTDLWQILLGITLFEKLPDRQVRLIWSTFRGRWADAKGFLKDTHREAAIRAMRQSKLLPTITAVARSLSKKNALDNLELPEVGENQLEMALALADLSHQRPIFAPIYRVAERVFGAEDERSSIGHEQLMVARLVGVDQGGRAYAGVLEVADQFCKPGVPECTRCPLNKVCFTASKTYQPVSSQELIPTG</sequence>
<dbReference type="InterPro" id="IPR029063">
    <property type="entry name" value="SAM-dependent_MTases_sf"/>
</dbReference>
<dbReference type="InterPro" id="IPR001525">
    <property type="entry name" value="C5_MeTfrase"/>
</dbReference>
<evidence type="ECO:0000256" key="3">
    <source>
        <dbReference type="ARBA" id="ARBA00022679"/>
    </source>
</evidence>
<dbReference type="GO" id="GO:0044027">
    <property type="term" value="P:negative regulation of gene expression via chromosomal CpG island methylation"/>
    <property type="evidence" value="ECO:0007669"/>
    <property type="project" value="TreeGrafter"/>
</dbReference>
<dbReference type="Gene3D" id="1.10.340.30">
    <property type="entry name" value="Hypothetical protein, domain 2"/>
    <property type="match status" value="1"/>
</dbReference>
<dbReference type="PRINTS" id="PR00105">
    <property type="entry name" value="C5METTRFRASE"/>
</dbReference>
<dbReference type="Gene3D" id="3.40.50.150">
    <property type="entry name" value="Vaccinia Virus protein VP39"/>
    <property type="match status" value="1"/>
</dbReference>
<evidence type="ECO:0000256" key="4">
    <source>
        <dbReference type="ARBA" id="ARBA00022691"/>
    </source>
</evidence>
<keyword evidence="9" id="KW-1185">Reference proteome</keyword>
<proteinExistence type="inferred from homology"/>
<comment type="similarity">
    <text evidence="6 7">Belongs to the class I-like SAM-binding methyltransferase superfamily. C5-methyltransferase family.</text>
</comment>
<evidence type="ECO:0000256" key="2">
    <source>
        <dbReference type="ARBA" id="ARBA00022603"/>
    </source>
</evidence>
<evidence type="ECO:0000256" key="1">
    <source>
        <dbReference type="ARBA" id="ARBA00011975"/>
    </source>
</evidence>
<evidence type="ECO:0000256" key="5">
    <source>
        <dbReference type="ARBA" id="ARBA00022747"/>
    </source>
</evidence>
<evidence type="ECO:0000256" key="7">
    <source>
        <dbReference type="RuleBase" id="RU000416"/>
    </source>
</evidence>
<dbReference type="SUPFAM" id="SSF48150">
    <property type="entry name" value="DNA-glycosylase"/>
    <property type="match status" value="1"/>
</dbReference>
<evidence type="ECO:0000256" key="6">
    <source>
        <dbReference type="PROSITE-ProRule" id="PRU01016"/>
    </source>
</evidence>
<dbReference type="PROSITE" id="PS51679">
    <property type="entry name" value="SAM_MT_C5"/>
    <property type="match status" value="1"/>
</dbReference>
<name>A0A2T1ELX1_9CYAN</name>
<dbReference type="SUPFAM" id="SSF53335">
    <property type="entry name" value="S-adenosyl-L-methionine-dependent methyltransferases"/>
    <property type="match status" value="1"/>
</dbReference>
<reference evidence="8 9" key="2">
    <citation type="submission" date="2018-03" db="EMBL/GenBank/DDBJ databases">
        <title>The ancient ancestry and fast evolution of plastids.</title>
        <authorList>
            <person name="Moore K.R."/>
            <person name="Magnabosco C."/>
            <person name="Momper L."/>
            <person name="Gold D.A."/>
            <person name="Bosak T."/>
            <person name="Fournier G.P."/>
        </authorList>
    </citation>
    <scope>NUCLEOTIDE SEQUENCE [LARGE SCALE GENOMIC DNA]</scope>
    <source>
        <strain evidence="8 9">ULC18</strain>
    </source>
</reference>
<gene>
    <name evidence="8" type="ORF">C7B82_04265</name>
</gene>
<feature type="active site" evidence="6">
    <location>
        <position position="118"/>
    </location>
</feature>
<dbReference type="GO" id="GO:0003886">
    <property type="term" value="F:DNA (cytosine-5-)-methyltransferase activity"/>
    <property type="evidence" value="ECO:0007669"/>
    <property type="project" value="UniProtKB-EC"/>
</dbReference>
<dbReference type="EC" id="2.1.1.37" evidence="1"/>
<dbReference type="GO" id="GO:0006281">
    <property type="term" value="P:DNA repair"/>
    <property type="evidence" value="ECO:0007669"/>
    <property type="project" value="InterPro"/>
</dbReference>
<dbReference type="AlphaFoldDB" id="A0A2T1ELX1"/>
<dbReference type="EMBL" id="PVWK01000017">
    <property type="protein sequence ID" value="PSB33705.1"/>
    <property type="molecule type" value="Genomic_DNA"/>
</dbReference>
<dbReference type="Gene3D" id="3.90.120.10">
    <property type="entry name" value="DNA Methylase, subunit A, domain 2"/>
    <property type="match status" value="1"/>
</dbReference>
<evidence type="ECO:0000313" key="8">
    <source>
        <dbReference type="EMBL" id="PSB33705.1"/>
    </source>
</evidence>
<dbReference type="InterPro" id="IPR011257">
    <property type="entry name" value="DNA_glycosylase"/>
</dbReference>
<dbReference type="GO" id="GO:0003677">
    <property type="term" value="F:DNA binding"/>
    <property type="evidence" value="ECO:0007669"/>
    <property type="project" value="TreeGrafter"/>
</dbReference>
<keyword evidence="4 6" id="KW-0949">S-adenosyl-L-methionine</keyword>
<dbReference type="GO" id="GO:0032259">
    <property type="term" value="P:methylation"/>
    <property type="evidence" value="ECO:0007669"/>
    <property type="project" value="UniProtKB-KW"/>
</dbReference>
<comment type="caution">
    <text evidence="8">The sequence shown here is derived from an EMBL/GenBank/DDBJ whole genome shotgun (WGS) entry which is preliminary data.</text>
</comment>
<evidence type="ECO:0000313" key="9">
    <source>
        <dbReference type="Proteomes" id="UP000239576"/>
    </source>
</evidence>
<keyword evidence="3 6" id="KW-0808">Transferase</keyword>
<dbReference type="PANTHER" id="PTHR10629:SF52">
    <property type="entry name" value="DNA (CYTOSINE-5)-METHYLTRANSFERASE 1"/>
    <property type="match status" value="1"/>
</dbReference>
<protein>
    <recommendedName>
        <fullName evidence="1">DNA (cytosine-5-)-methyltransferase</fullName>
        <ecNumber evidence="1">2.1.1.37</ecNumber>
    </recommendedName>
</protein>
<keyword evidence="2 6" id="KW-0489">Methyltransferase</keyword>
<dbReference type="GO" id="GO:0009307">
    <property type="term" value="P:DNA restriction-modification system"/>
    <property type="evidence" value="ECO:0007669"/>
    <property type="project" value="UniProtKB-KW"/>
</dbReference>
<dbReference type="NCBIfam" id="TIGR00675">
    <property type="entry name" value="dcm"/>
    <property type="match status" value="1"/>
</dbReference>
<dbReference type="Proteomes" id="UP000239576">
    <property type="component" value="Unassembled WGS sequence"/>
</dbReference>
<accession>A0A2T1ELX1</accession>
<keyword evidence="5" id="KW-0680">Restriction system</keyword>
<dbReference type="InterPro" id="IPR023170">
    <property type="entry name" value="HhH_base_excis_C"/>
</dbReference>
<organism evidence="8 9">
    <name type="scientific">Stenomitos frigidus ULC18</name>
    <dbReference type="NCBI Taxonomy" id="2107698"/>
    <lineage>
        <taxon>Bacteria</taxon>
        <taxon>Bacillati</taxon>
        <taxon>Cyanobacteriota</taxon>
        <taxon>Cyanophyceae</taxon>
        <taxon>Leptolyngbyales</taxon>
        <taxon>Leptolyngbyaceae</taxon>
        <taxon>Stenomitos</taxon>
    </lineage>
</organism>
<reference evidence="9" key="1">
    <citation type="submission" date="2018-02" db="EMBL/GenBank/DDBJ databases">
        <authorList>
            <person name="Moore K."/>
            <person name="Momper L."/>
        </authorList>
    </citation>
    <scope>NUCLEOTIDE SEQUENCE [LARGE SCALE GENOMIC DNA]</scope>
    <source>
        <strain evidence="9">ULC18</strain>
    </source>
</reference>